<proteinExistence type="predicted"/>
<gene>
    <name evidence="2" type="ORF">DFP87_12510</name>
</gene>
<name>A0ABX9FY82_9BURK</name>
<comment type="caution">
    <text evidence="2">The sequence shown here is derived from an EMBL/GenBank/DDBJ whole genome shotgun (WGS) entry which is preliminary data.</text>
</comment>
<keyword evidence="1" id="KW-0175">Coiled coil</keyword>
<evidence type="ECO:0000313" key="2">
    <source>
        <dbReference type="EMBL" id="RBP10647.1"/>
    </source>
</evidence>
<accession>A0ABX9FY82</accession>
<sequence>MSAAKPKYFVASFHTCHISYRKLSAFEDRNPRMFALSNAAFQTWEEAHQFVVQKRKESVGRARKELRSAEKQLARALVMKKPEAPV</sequence>
<dbReference type="Proteomes" id="UP000252124">
    <property type="component" value="Unassembled WGS sequence"/>
</dbReference>
<evidence type="ECO:0000256" key="1">
    <source>
        <dbReference type="SAM" id="Coils"/>
    </source>
</evidence>
<protein>
    <submittedName>
        <fullName evidence="2">Uncharacterized protein</fullName>
    </submittedName>
</protein>
<keyword evidence="3" id="KW-1185">Reference proteome</keyword>
<reference evidence="2 3" key="1">
    <citation type="submission" date="2018-06" db="EMBL/GenBank/DDBJ databases">
        <title>Genomic Encyclopedia of Type Strains, Phase III (KMG-III): the genomes of soil and plant-associated and newly described type strains.</title>
        <authorList>
            <person name="Whitman W."/>
        </authorList>
    </citation>
    <scope>NUCLEOTIDE SEQUENCE [LARGE SCALE GENOMIC DNA]</scope>
    <source>
        <strain evidence="2 3">CECT 7342</strain>
    </source>
</reference>
<dbReference type="EMBL" id="QNRM01000025">
    <property type="protein sequence ID" value="RBP10647.1"/>
    <property type="molecule type" value="Genomic_DNA"/>
</dbReference>
<feature type="coiled-coil region" evidence="1">
    <location>
        <begin position="52"/>
        <end position="79"/>
    </location>
</feature>
<organism evidence="2 3">
    <name type="scientific">Achromobacter marplatensis</name>
    <dbReference type="NCBI Taxonomy" id="470868"/>
    <lineage>
        <taxon>Bacteria</taxon>
        <taxon>Pseudomonadati</taxon>
        <taxon>Pseudomonadota</taxon>
        <taxon>Betaproteobacteria</taxon>
        <taxon>Burkholderiales</taxon>
        <taxon>Alcaligenaceae</taxon>
        <taxon>Achromobacter</taxon>
    </lineage>
</organism>
<evidence type="ECO:0000313" key="3">
    <source>
        <dbReference type="Proteomes" id="UP000252124"/>
    </source>
</evidence>